<proteinExistence type="inferred from homology"/>
<evidence type="ECO:0000313" key="7">
    <source>
        <dbReference type="Proteomes" id="UP001652623"/>
    </source>
</evidence>
<gene>
    <name evidence="8" type="primary">LOC107432014</name>
</gene>
<dbReference type="Pfam" id="PF00201">
    <property type="entry name" value="UDPGT"/>
    <property type="match status" value="1"/>
</dbReference>
<dbReference type="GO" id="GO:0035251">
    <property type="term" value="F:UDP-glucosyltransferase activity"/>
    <property type="evidence" value="ECO:0007669"/>
    <property type="project" value="TreeGrafter"/>
</dbReference>
<dbReference type="InterPro" id="IPR002213">
    <property type="entry name" value="UDP_glucos_trans"/>
</dbReference>
<evidence type="ECO:0000256" key="4">
    <source>
        <dbReference type="RuleBase" id="RU003718"/>
    </source>
</evidence>
<dbReference type="Proteomes" id="UP001652623">
    <property type="component" value="Chromosome 11"/>
</dbReference>
<dbReference type="FunFam" id="3.40.50.2000:FF:000047">
    <property type="entry name" value="Glycosyltransferase"/>
    <property type="match status" value="1"/>
</dbReference>
<dbReference type="Gene3D" id="3.40.50.2000">
    <property type="entry name" value="Glycogen Phosphorylase B"/>
    <property type="match status" value="2"/>
</dbReference>
<evidence type="ECO:0000256" key="5">
    <source>
        <dbReference type="RuleBase" id="RU362057"/>
    </source>
</evidence>
<dbReference type="SMR" id="A0A6P4AQ47"/>
<dbReference type="RefSeq" id="XP_015898552.1">
    <property type="nucleotide sequence ID" value="XM_016043066.4"/>
</dbReference>
<dbReference type="SUPFAM" id="SSF53756">
    <property type="entry name" value="UDP-Glycosyltransferase/glycogen phosphorylase"/>
    <property type="match status" value="1"/>
</dbReference>
<dbReference type="InParanoid" id="A0A6P4AQ47"/>
<protein>
    <recommendedName>
        <fullName evidence="5">Glycosyltransferase</fullName>
        <ecNumber evidence="5">2.4.1.-</ecNumber>
    </recommendedName>
</protein>
<accession>A0A6P4AQ47</accession>
<evidence type="ECO:0000256" key="2">
    <source>
        <dbReference type="ARBA" id="ARBA00022676"/>
    </source>
</evidence>
<keyword evidence="7" id="KW-1185">Reference proteome</keyword>
<dbReference type="CDD" id="cd03784">
    <property type="entry name" value="GT1_Gtf-like"/>
    <property type="match status" value="1"/>
</dbReference>
<keyword evidence="2 4" id="KW-0328">Glycosyltransferase</keyword>
<dbReference type="PROSITE" id="PS00375">
    <property type="entry name" value="UDPGT"/>
    <property type="match status" value="1"/>
</dbReference>
<comment type="similarity">
    <text evidence="1 4">Belongs to the UDP-glycosyltransferase family.</text>
</comment>
<dbReference type="EC" id="2.4.1.-" evidence="5"/>
<sequence length="499" mass="55351">MNSSSTNPIMKNSRVNQLHFVLIPLMSPGHHIPMIDMARLLAQHGVFATIVTTPLNALRFNSTIQRASDSGLQIRLVSLHFPSTEAGLPDGCENMDNLPSRTLIKNFFIASSMLQKPFEDLLLGLQPPPSCIVSGKNLAWTVETSRKFRIPRVFFDGMGCFAFCCTNRLEISKVHERVVSDSESFVVPGIPHRIELTKRKLPENLNPGSPDLTAVRNNMRAAEVVADAILVNTFEDLEADYVKDYKMVKGNNVWCIGPVSASNKSNLDKIERGDETASIEVSQWLDLWEPCTVIYACLGSICGLKPWQLQELGLGLEASNRPFIWVIRGGEKSQGLENWILEDGFEERTKKKGLVIRGWAPQVLILSHPAIGGFLTHCGWNSTLEGIDAGVPLITCPLFAEQFLNESLAVEVLGIGVRVGVEAAVTWGLEERSGLVIKKEDVRTAIEKVTDDGEEAEERRKKARELGKMAKKAIEHGGSSYLNMDTFIQFVKQQNEINN</sequence>
<evidence type="ECO:0000313" key="8">
    <source>
        <dbReference type="RefSeq" id="XP_015898552.1"/>
    </source>
</evidence>
<dbReference type="KEGG" id="zju:107432014"/>
<keyword evidence="6" id="KW-0175">Coiled coil</keyword>
<evidence type="ECO:0000256" key="3">
    <source>
        <dbReference type="ARBA" id="ARBA00022679"/>
    </source>
</evidence>
<reference evidence="8" key="1">
    <citation type="submission" date="2025-08" db="UniProtKB">
        <authorList>
            <consortium name="RefSeq"/>
        </authorList>
    </citation>
    <scope>IDENTIFICATION</scope>
    <source>
        <tissue evidence="8">Seedling</tissue>
    </source>
</reference>
<dbReference type="PANTHER" id="PTHR48047:SF237">
    <property type="entry name" value="UDP-GLYCOSYLTRANSFERASE 73C3-LIKE"/>
    <property type="match status" value="1"/>
</dbReference>
<dbReference type="GeneID" id="107432014"/>
<dbReference type="FunFam" id="3.40.50.2000:FF:000071">
    <property type="entry name" value="Glycosyltransferase"/>
    <property type="match status" value="1"/>
</dbReference>
<keyword evidence="3 4" id="KW-0808">Transferase</keyword>
<dbReference type="InterPro" id="IPR035595">
    <property type="entry name" value="UDP_glycos_trans_CS"/>
</dbReference>
<evidence type="ECO:0000256" key="1">
    <source>
        <dbReference type="ARBA" id="ARBA00009995"/>
    </source>
</evidence>
<organism evidence="7 8">
    <name type="scientific">Ziziphus jujuba</name>
    <name type="common">Chinese jujube</name>
    <name type="synonym">Ziziphus sativa</name>
    <dbReference type="NCBI Taxonomy" id="326968"/>
    <lineage>
        <taxon>Eukaryota</taxon>
        <taxon>Viridiplantae</taxon>
        <taxon>Streptophyta</taxon>
        <taxon>Embryophyta</taxon>
        <taxon>Tracheophyta</taxon>
        <taxon>Spermatophyta</taxon>
        <taxon>Magnoliopsida</taxon>
        <taxon>eudicotyledons</taxon>
        <taxon>Gunneridae</taxon>
        <taxon>Pentapetalae</taxon>
        <taxon>rosids</taxon>
        <taxon>fabids</taxon>
        <taxon>Rosales</taxon>
        <taxon>Rhamnaceae</taxon>
        <taxon>Paliureae</taxon>
        <taxon>Ziziphus</taxon>
    </lineage>
</organism>
<name>A0A6P4AQ47_ZIZJJ</name>
<dbReference type="AlphaFoldDB" id="A0A6P4AQ47"/>
<evidence type="ECO:0000256" key="6">
    <source>
        <dbReference type="SAM" id="Coils"/>
    </source>
</evidence>
<dbReference type="PANTHER" id="PTHR48047">
    <property type="entry name" value="GLYCOSYLTRANSFERASE"/>
    <property type="match status" value="1"/>
</dbReference>
<feature type="coiled-coil region" evidence="6">
    <location>
        <begin position="439"/>
        <end position="466"/>
    </location>
</feature>